<dbReference type="EMBL" id="SGPL01001186">
    <property type="protein sequence ID" value="THH04279.1"/>
    <property type="molecule type" value="Genomic_DNA"/>
</dbReference>
<gene>
    <name evidence="2" type="ORF">EW146_g10217</name>
</gene>
<comment type="caution">
    <text evidence="2">The sequence shown here is derived from an EMBL/GenBank/DDBJ whole genome shotgun (WGS) entry which is preliminary data.</text>
</comment>
<dbReference type="AlphaFoldDB" id="A0A4S4KZB0"/>
<reference evidence="2 3" key="1">
    <citation type="submission" date="2019-02" db="EMBL/GenBank/DDBJ databases">
        <title>Genome sequencing of the rare red list fungi Bondarzewia mesenterica.</title>
        <authorList>
            <person name="Buettner E."/>
            <person name="Kellner H."/>
        </authorList>
    </citation>
    <scope>NUCLEOTIDE SEQUENCE [LARGE SCALE GENOMIC DNA]</scope>
    <source>
        <strain evidence="2 3">DSM 108281</strain>
    </source>
</reference>
<sequence length="252" mass="25974">MPRAYRLRAKSTLVRSTHTEDFITDTIVDPTVIAETTNERASSVSLPPSSSLAFRKYGKDDAAFGSSCTARHGEKLSTYPLDASKLRSYKDAARGLSPSLPNFGDGNGPIPPSPALSTRRNTLLKIPGTNVRLGDLGNLNVKGLDDVLKGVGNKIQGVGEFVHNAPNDGGPNPSGQNGGFHPGGHASDGHLGGNGQHKNGQGGGGQDSGQQTGGGDGGTTTPSSVGTTQSGVELRLRASVELRVRAAKGQLV</sequence>
<evidence type="ECO:0000313" key="3">
    <source>
        <dbReference type="Proteomes" id="UP000310158"/>
    </source>
</evidence>
<evidence type="ECO:0000256" key="1">
    <source>
        <dbReference type="SAM" id="MobiDB-lite"/>
    </source>
</evidence>
<evidence type="ECO:0000313" key="2">
    <source>
        <dbReference type="EMBL" id="THH04279.1"/>
    </source>
</evidence>
<accession>A0A4S4KZB0</accession>
<keyword evidence="3" id="KW-1185">Reference proteome</keyword>
<feature type="region of interest" description="Disordered" evidence="1">
    <location>
        <begin position="99"/>
        <end position="118"/>
    </location>
</feature>
<dbReference type="Proteomes" id="UP000310158">
    <property type="component" value="Unassembled WGS sequence"/>
</dbReference>
<proteinExistence type="predicted"/>
<protein>
    <submittedName>
        <fullName evidence="2">Uncharacterized protein</fullName>
    </submittedName>
</protein>
<organism evidence="2 3">
    <name type="scientific">Bondarzewia mesenterica</name>
    <dbReference type="NCBI Taxonomy" id="1095465"/>
    <lineage>
        <taxon>Eukaryota</taxon>
        <taxon>Fungi</taxon>
        <taxon>Dikarya</taxon>
        <taxon>Basidiomycota</taxon>
        <taxon>Agaricomycotina</taxon>
        <taxon>Agaricomycetes</taxon>
        <taxon>Russulales</taxon>
        <taxon>Bondarzewiaceae</taxon>
        <taxon>Bondarzewia</taxon>
    </lineage>
</organism>
<feature type="compositionally biased region" description="Gly residues" evidence="1">
    <location>
        <begin position="190"/>
        <end position="218"/>
    </location>
</feature>
<feature type="compositionally biased region" description="Low complexity" evidence="1">
    <location>
        <begin position="219"/>
        <end position="231"/>
    </location>
</feature>
<name>A0A4S4KZB0_9AGAM</name>
<feature type="region of interest" description="Disordered" evidence="1">
    <location>
        <begin position="160"/>
        <end position="232"/>
    </location>
</feature>